<sequence length="278" mass="26729">MIFTYSTRINPIEYLTGSIVAGSGGWHMLIYAESPTEVLYIPTITMYTKAVAAITLAVAGAVSAADFKVNTPMNVAQCQPAQLSWSGGQSPYYPSLSQPGDTSKKLDADGADFSQTDATSLTWKQVTLKEGTQFLVVVRDSTGAVQNSAPVTVSAGSTSCMSGSSSGGAAAAAGSSGSSSSGGNSSSSSAASSSSSSSGGSSSSSSHSSSSSAAKSSSGGSSSTGGAAAAGGSSESSSPSSSSSSGSSEQSGASSAAGLRGLPAVAAGIVGVVVAALI</sequence>
<gene>
    <name evidence="2" type="ORF">MCUN1_000638</name>
</gene>
<dbReference type="EMBL" id="CP119877">
    <property type="protein sequence ID" value="WFD33818.1"/>
    <property type="molecule type" value="Genomic_DNA"/>
</dbReference>
<evidence type="ECO:0000256" key="1">
    <source>
        <dbReference type="SAM" id="MobiDB-lite"/>
    </source>
</evidence>
<name>A0AAF0EW87_9BASI</name>
<dbReference type="Proteomes" id="UP001219933">
    <property type="component" value="Chromosome 1"/>
</dbReference>
<proteinExistence type="predicted"/>
<reference evidence="2" key="1">
    <citation type="submission" date="2023-03" db="EMBL/GenBank/DDBJ databases">
        <title>Mating type loci evolution in Malassezia.</title>
        <authorList>
            <person name="Coelho M.A."/>
        </authorList>
    </citation>
    <scope>NUCLEOTIDE SEQUENCE</scope>
    <source>
        <strain evidence="2">CBS 11721</strain>
    </source>
</reference>
<evidence type="ECO:0008006" key="4">
    <source>
        <dbReference type="Google" id="ProtNLM"/>
    </source>
</evidence>
<evidence type="ECO:0000313" key="3">
    <source>
        <dbReference type="Proteomes" id="UP001219933"/>
    </source>
</evidence>
<evidence type="ECO:0000313" key="2">
    <source>
        <dbReference type="EMBL" id="WFD33818.1"/>
    </source>
</evidence>
<dbReference type="AlphaFoldDB" id="A0AAF0EW87"/>
<keyword evidence="3" id="KW-1185">Reference proteome</keyword>
<protein>
    <recommendedName>
        <fullName evidence="4">Ser-Thr-rich glycosyl-phosphatidyl-inositol-anchored membrane family-domain-containing protein</fullName>
    </recommendedName>
</protein>
<accession>A0AAF0EW87</accession>
<organism evidence="2 3">
    <name type="scientific">Malassezia cuniculi</name>
    <dbReference type="NCBI Taxonomy" id="948313"/>
    <lineage>
        <taxon>Eukaryota</taxon>
        <taxon>Fungi</taxon>
        <taxon>Dikarya</taxon>
        <taxon>Basidiomycota</taxon>
        <taxon>Ustilaginomycotina</taxon>
        <taxon>Malasseziomycetes</taxon>
        <taxon>Malasseziales</taxon>
        <taxon>Malasseziaceae</taxon>
        <taxon>Malassezia</taxon>
    </lineage>
</organism>
<feature type="region of interest" description="Disordered" evidence="1">
    <location>
        <begin position="152"/>
        <end position="257"/>
    </location>
</feature>
<feature type="compositionally biased region" description="Low complexity" evidence="1">
    <location>
        <begin position="154"/>
        <end position="257"/>
    </location>
</feature>